<organism evidence="1 2">
    <name type="scientific">Desulfotruncus arcticus DSM 17038</name>
    <dbReference type="NCBI Taxonomy" id="1121424"/>
    <lineage>
        <taxon>Bacteria</taxon>
        <taxon>Bacillati</taxon>
        <taxon>Bacillota</taxon>
        <taxon>Clostridia</taxon>
        <taxon>Eubacteriales</taxon>
        <taxon>Desulfallaceae</taxon>
        <taxon>Desulfotruncus</taxon>
    </lineage>
</organism>
<accession>A0A1I2RJI0</accession>
<name>A0A1I2RJI0_9FIRM</name>
<dbReference type="AlphaFoldDB" id="A0A1I2RJI0"/>
<reference evidence="2" key="1">
    <citation type="submission" date="2016-10" db="EMBL/GenBank/DDBJ databases">
        <authorList>
            <person name="Varghese N."/>
            <person name="Submissions S."/>
        </authorList>
    </citation>
    <scope>NUCLEOTIDE SEQUENCE [LARGE SCALE GENOMIC DNA]</scope>
    <source>
        <strain evidence="2">DSM 17038</strain>
    </source>
</reference>
<evidence type="ECO:0000313" key="2">
    <source>
        <dbReference type="Proteomes" id="UP000199337"/>
    </source>
</evidence>
<protein>
    <submittedName>
        <fullName evidence="1">Uncharacterized protein</fullName>
    </submittedName>
</protein>
<dbReference type="Proteomes" id="UP000199337">
    <property type="component" value="Unassembled WGS sequence"/>
</dbReference>
<evidence type="ECO:0000313" key="1">
    <source>
        <dbReference type="EMBL" id="SFG37926.1"/>
    </source>
</evidence>
<sequence length="67" mass="8179">MKINIKKEHLSPKLCFENWCSANFHCDERSEMPTTSLERVIENRKFREDLCYCFTYRPAFWQIPIAY</sequence>
<keyword evidence="2" id="KW-1185">Reference proteome</keyword>
<proteinExistence type="predicted"/>
<dbReference type="EMBL" id="FOOX01000004">
    <property type="protein sequence ID" value="SFG37926.1"/>
    <property type="molecule type" value="Genomic_DNA"/>
</dbReference>
<gene>
    <name evidence="1" type="ORF">SAMN05660649_01490</name>
</gene>